<reference evidence="5 6" key="1">
    <citation type="submission" date="2023-09" db="EMBL/GenBank/DDBJ databases">
        <authorList>
            <person name="Golyshina O.V."/>
            <person name="Lunev E.A."/>
            <person name="Bargiela R."/>
            <person name="Gaines M.C."/>
            <person name="Daum B."/>
            <person name="Bale N.J."/>
            <person name="Koenen M."/>
            <person name="Sinninghe Damst J.S."/>
            <person name="Yakimov M."/>
            <person name="Golyshin P.N."/>
        </authorList>
    </citation>
    <scope>NUCLEOTIDE SEQUENCE [LARGE SCALE GENOMIC DNA]</scope>
    <source>
        <strain evidence="5 6">M1</strain>
    </source>
</reference>
<proteinExistence type="inferred from homology"/>
<dbReference type="SUPFAM" id="SSF56784">
    <property type="entry name" value="HAD-like"/>
    <property type="match status" value="1"/>
</dbReference>
<dbReference type="InterPro" id="IPR036412">
    <property type="entry name" value="HAD-like_sf"/>
</dbReference>
<comment type="similarity">
    <text evidence="2 4">Belongs to the trehalose phosphatase family.</text>
</comment>
<dbReference type="GO" id="GO:0004805">
    <property type="term" value="F:trehalose-phosphatase activity"/>
    <property type="evidence" value="ECO:0007669"/>
    <property type="project" value="UniProtKB-EC"/>
</dbReference>
<name>A0AAX4NGR9_9ARCH</name>
<evidence type="ECO:0000313" key="5">
    <source>
        <dbReference type="EMBL" id="WYY00656.1"/>
    </source>
</evidence>
<dbReference type="Proteomes" id="UP001451606">
    <property type="component" value="Chromosome"/>
</dbReference>
<comment type="function">
    <text evidence="4">Removes the phosphate from trehalose 6-phosphate to produce free trehalose.</text>
</comment>
<protein>
    <recommendedName>
        <fullName evidence="4">Trehalose 6-phosphate phosphatase</fullName>
        <ecNumber evidence="4">3.1.3.12</ecNumber>
    </recommendedName>
</protein>
<evidence type="ECO:0000256" key="1">
    <source>
        <dbReference type="ARBA" id="ARBA00005199"/>
    </source>
</evidence>
<gene>
    <name evidence="5" type="primary">otsB</name>
    <name evidence="5" type="ORF">OXIME_001237</name>
</gene>
<dbReference type="NCBIfam" id="TIGR01484">
    <property type="entry name" value="HAD-SF-IIB"/>
    <property type="match status" value="1"/>
</dbReference>
<dbReference type="EC" id="3.1.3.12" evidence="4"/>
<dbReference type="PANTHER" id="PTHR43768:SF3">
    <property type="entry name" value="TREHALOSE 6-PHOSPHATE PHOSPHATASE"/>
    <property type="match status" value="1"/>
</dbReference>
<dbReference type="AlphaFoldDB" id="A0AAX4NGR9"/>
<comment type="pathway">
    <text evidence="1 4">Glycan biosynthesis; trehalose biosynthesis.</text>
</comment>
<comment type="cofactor">
    <cofactor evidence="4">
        <name>Mg(2+)</name>
        <dbReference type="ChEBI" id="CHEBI:18420"/>
    </cofactor>
</comment>
<dbReference type="RefSeq" id="WP_393970990.1">
    <property type="nucleotide sequence ID" value="NZ_CP133772.1"/>
</dbReference>
<evidence type="ECO:0000256" key="3">
    <source>
        <dbReference type="ARBA" id="ARBA00022801"/>
    </source>
</evidence>
<dbReference type="PANTHER" id="PTHR43768">
    <property type="entry name" value="TREHALOSE 6-PHOSPHATE PHOSPHATASE"/>
    <property type="match status" value="1"/>
</dbReference>
<keyword evidence="3 4" id="KW-0378">Hydrolase</keyword>
<evidence type="ECO:0000256" key="4">
    <source>
        <dbReference type="RuleBase" id="RU361117"/>
    </source>
</evidence>
<dbReference type="GeneID" id="95967974"/>
<evidence type="ECO:0000313" key="6">
    <source>
        <dbReference type="Proteomes" id="UP001451606"/>
    </source>
</evidence>
<dbReference type="InterPro" id="IPR023214">
    <property type="entry name" value="HAD_sf"/>
</dbReference>
<sequence length="240" mass="27188">MKSIDSIIEKIKGIKPKPMIFLDYDGTLIPITSDPDACFADESLVRILKSVDSRYDLYIVTGRSYDTIRKFIPIDLNFVALHGAITRKKGGEPVAIQGYEHYVEICDSIFEKLPLIFHDFRGLVYENKKGVIGFNFWKLEDQGKIGEVSAMVKDLAESNGMDFREGKMISEIRIPGCNKGEAIRRLRSGRNAVIAGDDVTDEDSFFYNQDALLIKIGEGQTLARYRLKDYSEMRKVLEGI</sequence>
<dbReference type="GO" id="GO:0046872">
    <property type="term" value="F:metal ion binding"/>
    <property type="evidence" value="ECO:0007669"/>
    <property type="project" value="UniProtKB-KW"/>
</dbReference>
<keyword evidence="4" id="KW-0460">Magnesium</keyword>
<dbReference type="Pfam" id="PF02358">
    <property type="entry name" value="Trehalose_PPase"/>
    <property type="match status" value="1"/>
</dbReference>
<accession>A0AAX4NGR9</accession>
<keyword evidence="4" id="KW-0479">Metal-binding</keyword>
<dbReference type="InterPro" id="IPR006379">
    <property type="entry name" value="HAD-SF_hydro_IIB"/>
</dbReference>
<dbReference type="EMBL" id="CP133772">
    <property type="protein sequence ID" value="WYY00656.1"/>
    <property type="molecule type" value="Genomic_DNA"/>
</dbReference>
<dbReference type="Gene3D" id="3.40.50.1000">
    <property type="entry name" value="HAD superfamily/HAD-like"/>
    <property type="match status" value="1"/>
</dbReference>
<keyword evidence="6" id="KW-1185">Reference proteome</keyword>
<comment type="catalytic activity">
    <reaction evidence="4">
        <text>alpha,alpha-trehalose 6-phosphate + H2O = alpha,alpha-trehalose + phosphate</text>
        <dbReference type="Rhea" id="RHEA:23420"/>
        <dbReference type="ChEBI" id="CHEBI:15377"/>
        <dbReference type="ChEBI" id="CHEBI:16551"/>
        <dbReference type="ChEBI" id="CHEBI:43474"/>
        <dbReference type="ChEBI" id="CHEBI:58429"/>
        <dbReference type="EC" id="3.1.3.12"/>
    </reaction>
</comment>
<dbReference type="InterPro" id="IPR003337">
    <property type="entry name" value="Trehalose_PPase"/>
</dbReference>
<organism evidence="5 6">
    <name type="scientific">Oxyplasma meridianum</name>
    <dbReference type="NCBI Taxonomy" id="3073602"/>
    <lineage>
        <taxon>Archaea</taxon>
        <taxon>Methanobacteriati</taxon>
        <taxon>Thermoplasmatota</taxon>
        <taxon>Thermoplasmata</taxon>
        <taxon>Thermoplasmatales</taxon>
        <taxon>Thermoplasmataceae</taxon>
        <taxon>Oxyplasma</taxon>
    </lineage>
</organism>
<dbReference type="KEGG" id="omr:OXIME_001237"/>
<dbReference type="NCBIfam" id="TIGR00685">
    <property type="entry name" value="T6PP"/>
    <property type="match status" value="1"/>
</dbReference>
<evidence type="ECO:0000256" key="2">
    <source>
        <dbReference type="ARBA" id="ARBA00008770"/>
    </source>
</evidence>
<dbReference type="Gene3D" id="3.30.70.1020">
    <property type="entry name" value="Trehalose-6-phosphate phosphatase related protein, domain 2"/>
    <property type="match status" value="1"/>
</dbReference>
<dbReference type="GO" id="GO:0005992">
    <property type="term" value="P:trehalose biosynthetic process"/>
    <property type="evidence" value="ECO:0007669"/>
    <property type="project" value="InterPro"/>
</dbReference>
<dbReference type="InterPro" id="IPR044651">
    <property type="entry name" value="OTSB-like"/>
</dbReference>